<evidence type="ECO:0000256" key="2">
    <source>
        <dbReference type="SAM" id="MobiDB-lite"/>
    </source>
</evidence>
<dbReference type="EMBL" id="PFNG01000224">
    <property type="protein sequence ID" value="PIZ35843.1"/>
    <property type="molecule type" value="Genomic_DNA"/>
</dbReference>
<name>A0A2M7T5V8_9ACTN</name>
<keyword evidence="1" id="KW-0175">Coiled coil</keyword>
<comment type="caution">
    <text evidence="4">The sequence shown here is derived from an EMBL/GenBank/DDBJ whole genome shotgun (WGS) entry which is preliminary data.</text>
</comment>
<proteinExistence type="predicted"/>
<dbReference type="Pfam" id="PF04977">
    <property type="entry name" value="DivIC"/>
    <property type="match status" value="1"/>
</dbReference>
<sequence>MNAKQASGKNRRTNQRTNLKADPRKTQQTGQRRISNVRVLHPKKRTRLNYGRIIMLGIILYFIIWAIYPITYRAQQGRELESLKKQLVQTNKQNNQLSKEVQYLQSDTYVEQEARSLGLSKPDEEVIVVIPQDSKKPLKGKENGVEKNRDTGQPASLWQRIVGVFSGVL</sequence>
<evidence type="ECO:0008006" key="6">
    <source>
        <dbReference type="Google" id="ProtNLM"/>
    </source>
</evidence>
<gene>
    <name evidence="4" type="ORF">COY37_09665</name>
</gene>
<keyword evidence="3" id="KW-0472">Membrane</keyword>
<evidence type="ECO:0000313" key="4">
    <source>
        <dbReference type="EMBL" id="PIZ35843.1"/>
    </source>
</evidence>
<feature type="coiled-coil region" evidence="1">
    <location>
        <begin position="73"/>
        <end position="107"/>
    </location>
</feature>
<evidence type="ECO:0000256" key="3">
    <source>
        <dbReference type="SAM" id="Phobius"/>
    </source>
</evidence>
<reference evidence="5" key="1">
    <citation type="submission" date="2017-09" db="EMBL/GenBank/DDBJ databases">
        <title>Depth-based differentiation of microbial function through sediment-hosted aquifers and enrichment of novel symbionts in the deep terrestrial subsurface.</title>
        <authorList>
            <person name="Probst A.J."/>
            <person name="Ladd B."/>
            <person name="Jarett J.K."/>
            <person name="Geller-Mcgrath D.E."/>
            <person name="Sieber C.M.K."/>
            <person name="Emerson J.B."/>
            <person name="Anantharaman K."/>
            <person name="Thomas B.C."/>
            <person name="Malmstrom R."/>
            <person name="Stieglmeier M."/>
            <person name="Klingl A."/>
            <person name="Woyke T."/>
            <person name="Ryan C.M."/>
            <person name="Banfield J.F."/>
        </authorList>
    </citation>
    <scope>NUCLEOTIDE SEQUENCE [LARGE SCALE GENOMIC DNA]</scope>
</reference>
<feature type="transmembrane region" description="Helical" evidence="3">
    <location>
        <begin position="50"/>
        <end position="68"/>
    </location>
</feature>
<evidence type="ECO:0000256" key="1">
    <source>
        <dbReference type="SAM" id="Coils"/>
    </source>
</evidence>
<dbReference type="Proteomes" id="UP000230956">
    <property type="component" value="Unassembled WGS sequence"/>
</dbReference>
<organism evidence="4 5">
    <name type="scientific">Candidatus Aquicultor secundus</name>
    <dbReference type="NCBI Taxonomy" id="1973895"/>
    <lineage>
        <taxon>Bacteria</taxon>
        <taxon>Bacillati</taxon>
        <taxon>Actinomycetota</taxon>
        <taxon>Candidatus Aquicultoria</taxon>
        <taxon>Candidatus Aquicultorales</taxon>
        <taxon>Candidatus Aquicultoraceae</taxon>
        <taxon>Candidatus Aquicultor</taxon>
    </lineage>
</organism>
<feature type="region of interest" description="Disordered" evidence="2">
    <location>
        <begin position="1"/>
        <end position="32"/>
    </location>
</feature>
<dbReference type="RefSeq" id="WP_286677899.1">
    <property type="nucleotide sequence ID" value="NZ_MNXI01000044.1"/>
</dbReference>
<evidence type="ECO:0000313" key="5">
    <source>
        <dbReference type="Proteomes" id="UP000230956"/>
    </source>
</evidence>
<keyword evidence="3" id="KW-0812">Transmembrane</keyword>
<keyword evidence="3" id="KW-1133">Transmembrane helix</keyword>
<dbReference type="InterPro" id="IPR007060">
    <property type="entry name" value="FtsL/DivIC"/>
</dbReference>
<protein>
    <recommendedName>
        <fullName evidence="6">Septum formation initiator family protein</fullName>
    </recommendedName>
</protein>
<dbReference type="AlphaFoldDB" id="A0A2M7T5V8"/>
<accession>A0A2M7T5V8</accession>